<evidence type="ECO:0000313" key="3">
    <source>
        <dbReference type="Proteomes" id="UP001152622"/>
    </source>
</evidence>
<protein>
    <submittedName>
        <fullName evidence="2">Uncharacterized protein</fullName>
    </submittedName>
</protein>
<dbReference type="AlphaFoldDB" id="A0A9Q1EZC3"/>
<dbReference type="EMBL" id="JAINUF010000010">
    <property type="protein sequence ID" value="KAJ8348012.1"/>
    <property type="molecule type" value="Genomic_DNA"/>
</dbReference>
<keyword evidence="3" id="KW-1185">Reference proteome</keyword>
<proteinExistence type="predicted"/>
<dbReference type="Proteomes" id="UP001152622">
    <property type="component" value="Chromosome 10"/>
</dbReference>
<accession>A0A9Q1EZC3</accession>
<name>A0A9Q1EZC3_SYNKA</name>
<evidence type="ECO:0000313" key="2">
    <source>
        <dbReference type="EMBL" id="KAJ8348012.1"/>
    </source>
</evidence>
<reference evidence="2" key="1">
    <citation type="journal article" date="2023" name="Science">
        <title>Genome structures resolve the early diversification of teleost fishes.</title>
        <authorList>
            <person name="Parey E."/>
            <person name="Louis A."/>
            <person name="Montfort J."/>
            <person name="Bouchez O."/>
            <person name="Roques C."/>
            <person name="Iampietro C."/>
            <person name="Lluch J."/>
            <person name="Castinel A."/>
            <person name="Donnadieu C."/>
            <person name="Desvignes T."/>
            <person name="Floi Bucao C."/>
            <person name="Jouanno E."/>
            <person name="Wen M."/>
            <person name="Mejri S."/>
            <person name="Dirks R."/>
            <person name="Jansen H."/>
            <person name="Henkel C."/>
            <person name="Chen W.J."/>
            <person name="Zahm M."/>
            <person name="Cabau C."/>
            <person name="Klopp C."/>
            <person name="Thompson A.W."/>
            <person name="Robinson-Rechavi M."/>
            <person name="Braasch I."/>
            <person name="Lecointre G."/>
            <person name="Bobe J."/>
            <person name="Postlethwait J.H."/>
            <person name="Berthelot C."/>
            <person name="Roest Crollius H."/>
            <person name="Guiguen Y."/>
        </authorList>
    </citation>
    <scope>NUCLEOTIDE SEQUENCE</scope>
    <source>
        <strain evidence="2">WJC10195</strain>
    </source>
</reference>
<gene>
    <name evidence="2" type="ORF">SKAU_G00266010</name>
</gene>
<evidence type="ECO:0000256" key="1">
    <source>
        <dbReference type="SAM" id="MobiDB-lite"/>
    </source>
</evidence>
<sequence length="113" mass="12247">MSEVGTIRLPAFLTKDSMVGSGDTTPTETTPFQPVSDKADVPGTDKAQAWRGLVPAESRNGTSCTHSAGPGHHHHDCDHHHSDRRSLEYRVSSTCAGTYPHVLLEPWCPAAWT</sequence>
<feature type="region of interest" description="Disordered" evidence="1">
    <location>
        <begin position="15"/>
        <end position="83"/>
    </location>
</feature>
<comment type="caution">
    <text evidence="2">The sequence shown here is derived from an EMBL/GenBank/DDBJ whole genome shotgun (WGS) entry which is preliminary data.</text>
</comment>
<feature type="compositionally biased region" description="Polar residues" evidence="1">
    <location>
        <begin position="22"/>
        <end position="33"/>
    </location>
</feature>
<organism evidence="2 3">
    <name type="scientific">Synaphobranchus kaupii</name>
    <name type="common">Kaup's arrowtooth eel</name>
    <dbReference type="NCBI Taxonomy" id="118154"/>
    <lineage>
        <taxon>Eukaryota</taxon>
        <taxon>Metazoa</taxon>
        <taxon>Chordata</taxon>
        <taxon>Craniata</taxon>
        <taxon>Vertebrata</taxon>
        <taxon>Euteleostomi</taxon>
        <taxon>Actinopterygii</taxon>
        <taxon>Neopterygii</taxon>
        <taxon>Teleostei</taxon>
        <taxon>Anguilliformes</taxon>
        <taxon>Synaphobranchidae</taxon>
        <taxon>Synaphobranchus</taxon>
    </lineage>
</organism>